<feature type="compositionally biased region" description="Pro residues" evidence="1">
    <location>
        <begin position="451"/>
        <end position="472"/>
    </location>
</feature>
<dbReference type="AlphaFoldDB" id="A0A0F9QAE0"/>
<feature type="compositionally biased region" description="Basic and acidic residues" evidence="1">
    <location>
        <begin position="227"/>
        <end position="251"/>
    </location>
</feature>
<dbReference type="EMBL" id="LAZR01001761">
    <property type="protein sequence ID" value="KKN39489.1"/>
    <property type="molecule type" value="Genomic_DNA"/>
</dbReference>
<comment type="caution">
    <text evidence="2">The sequence shown here is derived from an EMBL/GenBank/DDBJ whole genome shotgun (WGS) entry which is preliminary data.</text>
</comment>
<evidence type="ECO:0000313" key="2">
    <source>
        <dbReference type="EMBL" id="KKN39489.1"/>
    </source>
</evidence>
<name>A0A0F9QAE0_9ZZZZ</name>
<gene>
    <name evidence="2" type="ORF">LCGC14_0742940</name>
</gene>
<sequence length="494" mass="57280">MEIQRMTEQYVEKIIQAYKKGQLNKYMAERLLAAIERGMTDSLSDELVQDAQYASDLGVENDEDYNVYFFIGRFADDILDDTFGMKVEPERKKDLCHFVMSHKNDENYKLDNLTDYRLLVHKWLCDRLSKKAYPNITGKENREQIHDVDKWIGTLKNIYASLHAKQLDRHAAIDYFTADWDPDERQKFINWMRYYESGTTEKYNVKTAKFIKKAFEPETHFPQSWVNREDRADDKMQMSSARKEKREETKREKELVKAKAYKSKMRSRLRAFKRLLERYNDILPKQDMDQVYDELYSLEKSISKLDIYASMQDCIIRSANRMNKFGFIEGANYLHKVAVEPIAEKMPDTEPEMPTQGQQAGMPSIINQLEEVSMKLKSRDMIRDLASIDIMLHELGMASYFPELSFAQSKLIEAFGYASNKVEDIVAKLRGTDVKPIGDSSQWGSFKKPTKLPPKPKPLPVPSPAKPAPPVKPIDTGELMTKPVGEVQKILPTG</sequence>
<organism evidence="2">
    <name type="scientific">marine sediment metagenome</name>
    <dbReference type="NCBI Taxonomy" id="412755"/>
    <lineage>
        <taxon>unclassified sequences</taxon>
        <taxon>metagenomes</taxon>
        <taxon>ecological metagenomes</taxon>
    </lineage>
</organism>
<feature type="region of interest" description="Disordered" evidence="1">
    <location>
        <begin position="226"/>
        <end position="251"/>
    </location>
</feature>
<reference evidence="2" key="1">
    <citation type="journal article" date="2015" name="Nature">
        <title>Complex archaea that bridge the gap between prokaryotes and eukaryotes.</title>
        <authorList>
            <person name="Spang A."/>
            <person name="Saw J.H."/>
            <person name="Jorgensen S.L."/>
            <person name="Zaremba-Niedzwiedzka K."/>
            <person name="Martijn J."/>
            <person name="Lind A.E."/>
            <person name="van Eijk R."/>
            <person name="Schleper C."/>
            <person name="Guy L."/>
            <person name="Ettema T.J."/>
        </authorList>
    </citation>
    <scope>NUCLEOTIDE SEQUENCE</scope>
</reference>
<proteinExistence type="predicted"/>
<evidence type="ECO:0000256" key="1">
    <source>
        <dbReference type="SAM" id="MobiDB-lite"/>
    </source>
</evidence>
<feature type="region of interest" description="Disordered" evidence="1">
    <location>
        <begin position="437"/>
        <end position="494"/>
    </location>
</feature>
<protein>
    <submittedName>
        <fullName evidence="2">Uncharacterized protein</fullName>
    </submittedName>
</protein>
<accession>A0A0F9QAE0</accession>